<dbReference type="eggNOG" id="ENOG5031QK4">
    <property type="taxonomic scope" value="Bacteria"/>
</dbReference>
<dbReference type="HOGENOM" id="CLU_115420_2_0_6"/>
<evidence type="ECO:0000313" key="3">
    <source>
        <dbReference type="Proteomes" id="UP000006683"/>
    </source>
</evidence>
<dbReference type="RefSeq" id="WP_013344666.1">
    <property type="nucleotide sequence ID" value="NC_014541.1"/>
</dbReference>
<dbReference type="Proteomes" id="UP000006683">
    <property type="component" value="Chromosome"/>
</dbReference>
<feature type="transmembrane region" description="Helical" evidence="1">
    <location>
        <begin position="118"/>
        <end position="137"/>
    </location>
</feature>
<accession>E1SW71</accession>
<sequence>MGQYTFDHFDRHGQLKPGPWLLLVMLFCAKTWLLFVLSAASRQHGAELMGLFYPDRQDFYLGLALGLPALVLLWAQSQRHNLNVAKHLWHWGRPLLLATWSAQMALQLKALTLSHGQFHWAPALTLMLSFWVGLYLFKSHHCKAVFAPVADPLPRP</sequence>
<evidence type="ECO:0000256" key="1">
    <source>
        <dbReference type="SAM" id="Phobius"/>
    </source>
</evidence>
<gene>
    <name evidence="2" type="ordered locus">Fbal_1151</name>
</gene>
<feature type="transmembrane region" description="Helical" evidence="1">
    <location>
        <begin position="59"/>
        <end position="76"/>
    </location>
</feature>
<dbReference type="GeneID" id="67181386"/>
<proteinExistence type="predicted"/>
<dbReference type="EMBL" id="CP002209">
    <property type="protein sequence ID" value="ADN75360.1"/>
    <property type="molecule type" value="Genomic_DNA"/>
</dbReference>
<name>E1SW71_FERBD</name>
<keyword evidence="1" id="KW-0472">Membrane</keyword>
<organism evidence="2 3">
    <name type="scientific">Ferrimonas balearica (strain DSM 9799 / CCM 4581 / KCTC 23876 / PAT)</name>
    <dbReference type="NCBI Taxonomy" id="550540"/>
    <lineage>
        <taxon>Bacteria</taxon>
        <taxon>Pseudomonadati</taxon>
        <taxon>Pseudomonadota</taxon>
        <taxon>Gammaproteobacteria</taxon>
        <taxon>Alteromonadales</taxon>
        <taxon>Ferrimonadaceae</taxon>
        <taxon>Ferrimonas</taxon>
    </lineage>
</organism>
<evidence type="ECO:0000313" key="2">
    <source>
        <dbReference type="EMBL" id="ADN75360.1"/>
    </source>
</evidence>
<keyword evidence="1" id="KW-1133">Transmembrane helix</keyword>
<feature type="transmembrane region" description="Helical" evidence="1">
    <location>
        <begin position="20"/>
        <end position="39"/>
    </location>
</feature>
<evidence type="ECO:0008006" key="4">
    <source>
        <dbReference type="Google" id="ProtNLM"/>
    </source>
</evidence>
<dbReference type="InterPro" id="IPR021318">
    <property type="entry name" value="DUF2919"/>
</dbReference>
<dbReference type="OrthoDB" id="6314776at2"/>
<keyword evidence="1" id="KW-0812">Transmembrane</keyword>
<dbReference type="Pfam" id="PF11143">
    <property type="entry name" value="DUF2919"/>
    <property type="match status" value="1"/>
</dbReference>
<dbReference type="AlphaFoldDB" id="E1SW71"/>
<reference evidence="2 3" key="1">
    <citation type="journal article" date="2010" name="Stand. Genomic Sci.">
        <title>Complete genome sequence of Ferrimonas balearica type strain (PAT).</title>
        <authorList>
            <person name="Nolan M."/>
            <person name="Sikorski J."/>
            <person name="Davenport K."/>
            <person name="Lucas S."/>
            <person name="Glavina Del Rio T."/>
            <person name="Tice H."/>
            <person name="Cheng J."/>
            <person name="Goodwin L."/>
            <person name="Pitluck S."/>
            <person name="Liolios K."/>
            <person name="Ivanova N."/>
            <person name="Mavromatis K."/>
            <person name="Ovchinnikova G."/>
            <person name="Pati A."/>
            <person name="Chen A."/>
            <person name="Palaniappan K."/>
            <person name="Land M."/>
            <person name="Hauser L."/>
            <person name="Chang Y."/>
            <person name="Jeffries C."/>
            <person name="Tapia R."/>
            <person name="Brettin T."/>
            <person name="Detter J."/>
            <person name="Han C."/>
            <person name="Yasawong M."/>
            <person name="Rohde M."/>
            <person name="Tindall B."/>
            <person name="Goker M."/>
            <person name="Woyke T."/>
            <person name="Bristow J."/>
            <person name="Eisen J."/>
            <person name="Markowitz V."/>
            <person name="Hugenholtz P."/>
            <person name="Kyrpides N."/>
            <person name="Klenk H."/>
            <person name="Lapidus A."/>
        </authorList>
    </citation>
    <scope>NUCLEOTIDE SEQUENCE [LARGE SCALE GENOMIC DNA]</scope>
    <source>
        <strain evidence="3">DSM 9799 / CCM 4581 / KCTC 23876 / PAT</strain>
    </source>
</reference>
<protein>
    <recommendedName>
        <fullName evidence="4">DUF2919 domain-containing protein</fullName>
    </recommendedName>
</protein>
<dbReference type="STRING" id="550540.Fbal_1151"/>
<keyword evidence="3" id="KW-1185">Reference proteome</keyword>
<dbReference type="KEGG" id="fbl:Fbal_1151"/>